<sequence length="152" mass="16673">MVGMFSRFYESRSGGLRRSQSAVDEREVLPPSVEATSAEPIATAVSIAKDNIEIAFEFKPVVHPMEPLDLDRPIQCPLPEPSMLNDGNHGRIWKEQVIKPDVPVVHMAASTHSQKPRPVPTKAIAPSISAPEGSILRLLEECDASTCYVDRS</sequence>
<keyword evidence="2" id="KW-1185">Reference proteome</keyword>
<reference evidence="1 2" key="1">
    <citation type="journal article" date="2015" name="Proc. Natl. Acad. Sci. U.S.A.">
        <title>The resurrection genome of Boea hygrometrica: A blueprint for survival of dehydration.</title>
        <authorList>
            <person name="Xiao L."/>
            <person name="Yang G."/>
            <person name="Zhang L."/>
            <person name="Yang X."/>
            <person name="Zhao S."/>
            <person name="Ji Z."/>
            <person name="Zhou Q."/>
            <person name="Hu M."/>
            <person name="Wang Y."/>
            <person name="Chen M."/>
            <person name="Xu Y."/>
            <person name="Jin H."/>
            <person name="Xiao X."/>
            <person name="Hu G."/>
            <person name="Bao F."/>
            <person name="Hu Y."/>
            <person name="Wan P."/>
            <person name="Li L."/>
            <person name="Deng X."/>
            <person name="Kuang T."/>
            <person name="Xiang C."/>
            <person name="Zhu J.K."/>
            <person name="Oliver M.J."/>
            <person name="He Y."/>
        </authorList>
    </citation>
    <scope>NUCLEOTIDE SEQUENCE [LARGE SCALE GENOMIC DNA]</scope>
    <source>
        <strain evidence="2">cv. XS01</strain>
    </source>
</reference>
<dbReference type="Proteomes" id="UP000250235">
    <property type="component" value="Unassembled WGS sequence"/>
</dbReference>
<organism evidence="1 2">
    <name type="scientific">Dorcoceras hygrometricum</name>
    <dbReference type="NCBI Taxonomy" id="472368"/>
    <lineage>
        <taxon>Eukaryota</taxon>
        <taxon>Viridiplantae</taxon>
        <taxon>Streptophyta</taxon>
        <taxon>Embryophyta</taxon>
        <taxon>Tracheophyta</taxon>
        <taxon>Spermatophyta</taxon>
        <taxon>Magnoliopsida</taxon>
        <taxon>eudicotyledons</taxon>
        <taxon>Gunneridae</taxon>
        <taxon>Pentapetalae</taxon>
        <taxon>asterids</taxon>
        <taxon>lamiids</taxon>
        <taxon>Lamiales</taxon>
        <taxon>Gesneriaceae</taxon>
        <taxon>Didymocarpoideae</taxon>
        <taxon>Trichosporeae</taxon>
        <taxon>Loxocarpinae</taxon>
        <taxon>Dorcoceras</taxon>
    </lineage>
</organism>
<dbReference type="PANTHER" id="PTHR34196">
    <property type="entry name" value="OS02G0697700 PROTEIN"/>
    <property type="match status" value="1"/>
</dbReference>
<protein>
    <submittedName>
        <fullName evidence="1">Uncharacterized protein</fullName>
    </submittedName>
</protein>
<evidence type="ECO:0000313" key="2">
    <source>
        <dbReference type="Proteomes" id="UP000250235"/>
    </source>
</evidence>
<name>A0A2Z7CHR5_9LAMI</name>
<gene>
    <name evidence="1" type="ORF">F511_10563</name>
</gene>
<proteinExistence type="predicted"/>
<dbReference type="PANTHER" id="PTHR34196:SF2">
    <property type="entry name" value="OS02G0697700 PROTEIN"/>
    <property type="match status" value="1"/>
</dbReference>
<dbReference type="AlphaFoldDB" id="A0A2Z7CHR5"/>
<dbReference type="EMBL" id="KQ995661">
    <property type="protein sequence ID" value="KZV46458.1"/>
    <property type="molecule type" value="Genomic_DNA"/>
</dbReference>
<dbReference type="OrthoDB" id="1909326at2759"/>
<evidence type="ECO:0000313" key="1">
    <source>
        <dbReference type="EMBL" id="KZV46458.1"/>
    </source>
</evidence>
<accession>A0A2Z7CHR5</accession>